<dbReference type="RefSeq" id="WP_002686517.1">
    <property type="nucleotide sequence ID" value="NZ_UFTJ01000001.1"/>
</dbReference>
<dbReference type="Pfam" id="PF05359">
    <property type="entry name" value="DUF748"/>
    <property type="match status" value="1"/>
</dbReference>
<dbReference type="PANTHER" id="PTHR36985:SF1">
    <property type="entry name" value="TRANSLOCATION AND ASSEMBLY MODULE SUBUNIT TAMB"/>
    <property type="match status" value="1"/>
</dbReference>
<dbReference type="InterPro" id="IPR007452">
    <property type="entry name" value="TamB_C"/>
</dbReference>
<proteinExistence type="predicted"/>
<dbReference type="EMBL" id="UFTJ01000001">
    <property type="protein sequence ID" value="SSZ47065.1"/>
    <property type="molecule type" value="Genomic_DNA"/>
</dbReference>
<dbReference type="InterPro" id="IPR008023">
    <property type="entry name" value="DUF748"/>
</dbReference>
<dbReference type="GO" id="GO:0005886">
    <property type="term" value="C:plasma membrane"/>
    <property type="evidence" value="ECO:0007669"/>
    <property type="project" value="InterPro"/>
</dbReference>
<dbReference type="PANTHER" id="PTHR36985">
    <property type="entry name" value="TRANSLOCATION AND ASSEMBLY MODULE SUBUNIT TAMB"/>
    <property type="match status" value="1"/>
</dbReference>
<feature type="domain" description="Translocation and assembly module TamB C-terminal" evidence="6">
    <location>
        <begin position="1184"/>
        <end position="1623"/>
    </location>
</feature>
<dbReference type="GO" id="GO:0009306">
    <property type="term" value="P:protein secretion"/>
    <property type="evidence" value="ECO:0007669"/>
    <property type="project" value="InterPro"/>
</dbReference>
<evidence type="ECO:0000259" key="6">
    <source>
        <dbReference type="Pfam" id="PF04357"/>
    </source>
</evidence>
<organism evidence="7 8">
    <name type="scientific">Bergeyella zoohelcum</name>
    <dbReference type="NCBI Taxonomy" id="1015"/>
    <lineage>
        <taxon>Bacteria</taxon>
        <taxon>Pseudomonadati</taxon>
        <taxon>Bacteroidota</taxon>
        <taxon>Flavobacteriia</taxon>
        <taxon>Flavobacteriales</taxon>
        <taxon>Weeksellaceae</taxon>
        <taxon>Bergeyella</taxon>
    </lineage>
</organism>
<evidence type="ECO:0000256" key="2">
    <source>
        <dbReference type="ARBA" id="ARBA00022692"/>
    </source>
</evidence>
<sequence length="1670" mass="187371">MKKNTFKKILRIAGISLGTIVLILLIFIFSLRFGFMQNFLKDKAITYLEEKIKTPVALEKIYIGFPNSIALKHLYLKGQKVDTLLYAGSLEVKLDMWALMNSKADITSIALQDMNAHVVRNEDGSFNFDYIIDAFASEEKEEKKEQKPFVLSLDKIDLKGIKVAFTDLQAKNNLKIHLHHFNTRVQKFDLENNAYAIGDILLDGLKLHLKQDMVQEVAEKVEKKVDSLNQKKPMQLALRRIQLKNFDIGFDDENSKTFAKVAFQELSTKVNKLDLTDNKFDIQYLKLNKADIDARLFLTQNNDTNKAEAPDKTTENNTPFLKLNTLQLDDVKVKYANTAAAPARSGMDFNHLNFSKLNFEMKNFVMNNGEFTGKIRSAEITESKGLNIQKLHTDFAYKNKEAYLKNLVLQTPNTILREELKLTYASVHQLSNNIGEVHIAAYLPNTKIGFKDILLFAPDLRNTAPFNTYPNAVLALNARVMGKVNDLSIHELQASGIGDLKVSMAGKLKNATRPDALFYDLRMKHLSSSAQTLHAILPPNTIPKNISLPTHFTLSGNAKGTTKHVNTLLNLQSTDGNAQLMAQVDMRKKNAETYTVQADLNQLNIGKIIQNKDMGMITAKLNAKGQSFDVMKGNADIQGQIQALDYRHYRYQNIQLEGKLRKGAYALQMNSKDRNANLNLTAQGVYNEKNPTIKLDASIEKLDLHQLNFSQDQWAIAGKIQGDFDNLNPDTLNGNLLLDQFAIADGKEVFPLQPVRISAVSTPEQNQLMLRSQIADIDMNGKYRLTQIFGALQHTLNKYYQFQKQSDLPKITEGQYFTIDAKVKDDALIRKFAPELNSFETLHLTGNYQADTQKIELDIQIPQLDYAKNKIEQGRLKIDNENEALQYALHIDKVGTENITLNKIDLSGNIAENKITYLLSTQDEKGVEQFLIAGNAEKQGKDTQISLNTDGLKLNYDVWNVHPENRLQFGKAGILAENFILSHQGSQIAIQSETATPNSPLNISIQDFKIQSITEMLKKEALMAKGNINGTVRISNLQTNMNFNADVQVSELEMYDSAIGNIDIKAENTSANVINTLVQLTGNENNLQLAGDFNTSNQSFDMVLNIQQLQMKSVQGFSAKAIQDAEGFLSGKLDIKGNAKAPQVLGKIAFNNVGMTIAKTGSNFRKINDAILFQNDGLKFNQFQLKDTQGNALTINGKIATTNYQDFGFDLKVTADDFKVVDAEEDQEKMMYGKLAIDANLNIKGKLDLPKVDGNLSVTESTDFTFVLPQSSPSLKDREGIVEFIDQDKVVLNETIATEINSQTEIKGMDVSVNIALDKNAKMSILIDKSNGDFVKLQGEAELTGGIDPSGKTTLVGVYQVEQGAYEMSLSMLKRRFEIEKGSTITWTGEPTAAKLNLTAVYTTKAAPLDLLQQQLTTEQMNYYKQRIPFNTELILKGELMKPIITFDITVDDEVSTISREVLDNTKTKLEQLRRDEAEMNKQVFALLSLNRFVGENPFQSESGQSTGTMLRQSVSQILSQQLNNLASDLIAGVDLSFDLDSYEDYSTGNKNTRTDLNVNLSKTLLNDRLKVTVGSNFGVEGNARQNEQMTNIAGNINLDYLVSKDGRYKLRAFRKNDYQVALQGQIIETGVGFVLTLDYDKFKHIFLQNKYRKEVKKVEKNQKNNEEKK</sequence>
<evidence type="ECO:0000256" key="4">
    <source>
        <dbReference type="ARBA" id="ARBA00023136"/>
    </source>
</evidence>
<evidence type="ECO:0000256" key="3">
    <source>
        <dbReference type="ARBA" id="ARBA00022989"/>
    </source>
</evidence>
<protein>
    <submittedName>
        <fullName evidence="7">Uncharacterized protein involved in outer membrane biogenesis</fullName>
    </submittedName>
</protein>
<accession>A0A376BZS1</accession>
<keyword evidence="3 5" id="KW-1133">Transmembrane helix</keyword>
<reference evidence="7 8" key="1">
    <citation type="submission" date="2018-06" db="EMBL/GenBank/DDBJ databases">
        <authorList>
            <consortium name="Pathogen Informatics"/>
            <person name="Doyle S."/>
        </authorList>
    </citation>
    <scope>NUCLEOTIDE SEQUENCE [LARGE SCALE GENOMIC DNA]</scope>
    <source>
        <strain evidence="7 8">NCTC11661</strain>
    </source>
</reference>
<evidence type="ECO:0000313" key="8">
    <source>
        <dbReference type="Proteomes" id="UP000255515"/>
    </source>
</evidence>
<gene>
    <name evidence="7" type="ORF">NCTC11661_00728</name>
</gene>
<dbReference type="Pfam" id="PF04357">
    <property type="entry name" value="TamB"/>
    <property type="match status" value="1"/>
</dbReference>
<feature type="transmembrane region" description="Helical" evidence="5">
    <location>
        <begin position="12"/>
        <end position="35"/>
    </location>
</feature>
<evidence type="ECO:0000313" key="7">
    <source>
        <dbReference type="EMBL" id="SSZ47065.1"/>
    </source>
</evidence>
<keyword evidence="4 5" id="KW-0472">Membrane</keyword>
<comment type="subcellular location">
    <subcellularLocation>
        <location evidence="1">Membrane</location>
        <topology evidence="1">Single-pass membrane protein</topology>
    </subcellularLocation>
</comment>
<evidence type="ECO:0000256" key="1">
    <source>
        <dbReference type="ARBA" id="ARBA00004167"/>
    </source>
</evidence>
<keyword evidence="2 5" id="KW-0812">Transmembrane</keyword>
<dbReference type="Proteomes" id="UP000255515">
    <property type="component" value="Unassembled WGS sequence"/>
</dbReference>
<evidence type="ECO:0000256" key="5">
    <source>
        <dbReference type="SAM" id="Phobius"/>
    </source>
</evidence>
<name>A0A376BZS1_9FLAO</name>